<dbReference type="RefSeq" id="WP_085347077.1">
    <property type="nucleotide sequence ID" value="NZ_CP133648.1"/>
</dbReference>
<dbReference type="EMBL" id="CP133648">
    <property type="protein sequence ID" value="WNE84541.1"/>
    <property type="molecule type" value="Genomic_DNA"/>
</dbReference>
<dbReference type="AlphaFoldDB" id="A0AAF0VD12"/>
<proteinExistence type="predicted"/>
<evidence type="ECO:0000313" key="1">
    <source>
        <dbReference type="EMBL" id="WNE84541.1"/>
    </source>
</evidence>
<accession>A0AAF0VD12</accession>
<gene>
    <name evidence="1" type="ORF">B0703_05880</name>
</gene>
<protein>
    <submittedName>
        <fullName evidence="1">Uncharacterized protein</fullName>
    </submittedName>
</protein>
<reference evidence="1" key="2">
    <citation type="submission" date="2023-09" db="EMBL/GenBank/DDBJ databases">
        <title>Ecological and genomic based identification of the Bifidobacterium adolescentis prototype of the healthy human gut microbiota.</title>
        <authorList>
            <person name="Lugli G.A."/>
            <person name="Argentini C."/>
            <person name="Tarracchini C."/>
            <person name="Fontana F."/>
            <person name="Alessandri G."/>
            <person name="Mancabelli L."/>
            <person name="Milani C."/>
            <person name="Turroni F."/>
            <person name="Ventura M."/>
        </authorList>
    </citation>
    <scope>NUCLEOTIDE SEQUENCE</scope>
    <source>
        <strain evidence="1">703B</strain>
    </source>
</reference>
<organism evidence="1 2">
    <name type="scientific">Bifidobacterium adolescentis</name>
    <dbReference type="NCBI Taxonomy" id="1680"/>
    <lineage>
        <taxon>Bacteria</taxon>
        <taxon>Bacillati</taxon>
        <taxon>Actinomycetota</taxon>
        <taxon>Actinomycetes</taxon>
        <taxon>Bifidobacteriales</taxon>
        <taxon>Bifidobacteriaceae</taxon>
        <taxon>Bifidobacterium</taxon>
    </lineage>
</organism>
<evidence type="ECO:0000313" key="2">
    <source>
        <dbReference type="Proteomes" id="UP000193179"/>
    </source>
</evidence>
<name>A0AAF0VD12_BIFAD</name>
<dbReference type="Proteomes" id="UP000193179">
    <property type="component" value="Chromosome"/>
</dbReference>
<reference evidence="1" key="1">
    <citation type="journal article" date="2016" name="Sci. Rep.">
        <title>Evaluation of genetic diversity among strains of the human gut commensal Bifidobacterium adolescentis.</title>
        <authorList>
            <person name="Duranti S."/>
            <person name="Milani C."/>
            <person name="Lugli G.A."/>
            <person name="Mancabelli L."/>
            <person name="Turroni F."/>
            <person name="Ferrario C."/>
            <person name="Mangifesta M."/>
            <person name="Viappiani A."/>
            <person name="Sanchez B."/>
            <person name="Margolles A."/>
            <person name="van Sinderen D."/>
            <person name="Ventura M."/>
        </authorList>
    </citation>
    <scope>NUCLEOTIDE SEQUENCE</scope>
    <source>
        <strain evidence="1">703B</strain>
    </source>
</reference>
<sequence>MSNKVNGLWAVNSSSVFMFFDSVNSPSVWRFEMKDGVESWRMIPGVKNAQAVRGVAAAYRADGGTWLDPNGSDYAQAVSEIGDVPLIVERGDCMVSPDCGDYTAHGVSLSDADREHGWELSYEDGGMVVSRDISFLTPAERDHPEMCETYDDLPVVTPQTVEPEPEPAETVSQPQQPMSELGGHTIAEFAHEFDRIYGVLYDADGNGHSIDYGSDIDAFDNQEYPRGVLEAFNAYRKDFVSSDRESAAFIRALRSFAPAGSAAVEVVEPEPVTVEIPEVPPIPSNDTPKVIAQHGVKARVVTIPGGKSVKELADVFGGYAHKPRGFRDSKGRRVAYVAFDGKSGVVAYRDYYQRGSDQTLEESVAAYLAQHEIVEVA</sequence>